<dbReference type="RefSeq" id="WP_085215763.1">
    <property type="nucleotide sequence ID" value="NZ_FXAM01000001.1"/>
</dbReference>
<organism evidence="2 3">
    <name type="scientific">Methylomagnum ishizawai</name>
    <dbReference type="NCBI Taxonomy" id="1760988"/>
    <lineage>
        <taxon>Bacteria</taxon>
        <taxon>Pseudomonadati</taxon>
        <taxon>Pseudomonadota</taxon>
        <taxon>Gammaproteobacteria</taxon>
        <taxon>Methylococcales</taxon>
        <taxon>Methylococcaceae</taxon>
        <taxon>Methylomagnum</taxon>
    </lineage>
</organism>
<accession>A0A1Y6D2U5</accession>
<sequence length="133" mass="14193">MKKSLFLAVAMLVSGGASASTEHYVLRDGNHVHHLKITKIGEDVSVTTDIDFEPNSGEQGGKACSASISDDAKQVSANELVVKKQIPSEAHYCTLSIHLSADGAKIDQSEECGYFAAGICHFDSDGKELVRVK</sequence>
<proteinExistence type="predicted"/>
<dbReference type="Proteomes" id="UP000192923">
    <property type="component" value="Unassembled WGS sequence"/>
</dbReference>
<evidence type="ECO:0000313" key="2">
    <source>
        <dbReference type="EMBL" id="SMF96916.1"/>
    </source>
</evidence>
<keyword evidence="3" id="KW-1185">Reference proteome</keyword>
<dbReference type="EMBL" id="FXAM01000001">
    <property type="protein sequence ID" value="SMF96916.1"/>
    <property type="molecule type" value="Genomic_DNA"/>
</dbReference>
<dbReference type="OrthoDB" id="5568817at2"/>
<reference evidence="2 3" key="1">
    <citation type="submission" date="2016-12" db="EMBL/GenBank/DDBJ databases">
        <authorList>
            <person name="Song W.-J."/>
            <person name="Kurnit D.M."/>
        </authorList>
    </citation>
    <scope>NUCLEOTIDE SEQUENCE [LARGE SCALE GENOMIC DNA]</scope>
    <source>
        <strain evidence="2 3">175</strain>
    </source>
</reference>
<protein>
    <recommendedName>
        <fullName evidence="4">Azurin</fullName>
    </recommendedName>
</protein>
<dbReference type="AlphaFoldDB" id="A0A1Y6D2U5"/>
<evidence type="ECO:0000313" key="3">
    <source>
        <dbReference type="Proteomes" id="UP000192923"/>
    </source>
</evidence>
<evidence type="ECO:0008006" key="4">
    <source>
        <dbReference type="Google" id="ProtNLM"/>
    </source>
</evidence>
<evidence type="ECO:0000256" key="1">
    <source>
        <dbReference type="SAM" id="SignalP"/>
    </source>
</evidence>
<feature type="signal peptide" evidence="1">
    <location>
        <begin position="1"/>
        <end position="19"/>
    </location>
</feature>
<feature type="chain" id="PRO_5012124986" description="Azurin" evidence="1">
    <location>
        <begin position="20"/>
        <end position="133"/>
    </location>
</feature>
<name>A0A1Y6D2U5_9GAMM</name>
<dbReference type="STRING" id="1760988.SAMN02949497_4330"/>
<keyword evidence="1" id="KW-0732">Signal</keyword>
<gene>
    <name evidence="2" type="ORF">SAMN02949497_4330</name>
</gene>